<dbReference type="Gene3D" id="3.40.50.280">
    <property type="entry name" value="Cobalamin-binding domain"/>
    <property type="match status" value="1"/>
</dbReference>
<evidence type="ECO:0000256" key="2">
    <source>
        <dbReference type="ARBA" id="ARBA00023015"/>
    </source>
</evidence>
<evidence type="ECO:0000313" key="6">
    <source>
        <dbReference type="EMBL" id="MFC7358238.1"/>
    </source>
</evidence>
<dbReference type="InterPro" id="IPR036594">
    <property type="entry name" value="Meth_synthase_dom"/>
</dbReference>
<gene>
    <name evidence="6" type="ORF">ACFQO1_11090</name>
</gene>
<dbReference type="Gene3D" id="1.10.1240.10">
    <property type="entry name" value="Methionine synthase domain"/>
    <property type="match status" value="1"/>
</dbReference>
<keyword evidence="1" id="KW-0678">Repressor</keyword>
<keyword evidence="4" id="KW-0804">Transcription</keyword>
<sequence length="303" mass="35561">MQVKSQFSIKDLENLTGVKAHTIRIWEKRYNLLHPERTDTNIRKYNNDSLKRILNIAFLYNDGHKISKIAKLKDQEIKSEVKKIALEHSDDYALKMFKSAMLEFNIHLFNETYQVLREKYDFTYIFKNVFIKLLSEIGMLWQTGTIDPIHESFISEAIKQKIIINIDVAQESTSDSDSPTFALFLPRNELHDIGLMYAQYELTRAGLNVIYLGTSIPISDLKNLLEHKQEVVFVTYLTIQPEEVNVKKFIEKITSKIDKNNQPEFWLLGPKTQCIKKNKIPENIFILNDFDEFYQKIEMVKIS</sequence>
<dbReference type="SUPFAM" id="SSF46955">
    <property type="entry name" value="Putative DNA-binding domain"/>
    <property type="match status" value="1"/>
</dbReference>
<dbReference type="Pfam" id="PF13411">
    <property type="entry name" value="MerR_1"/>
    <property type="match status" value="1"/>
</dbReference>
<evidence type="ECO:0000313" key="7">
    <source>
        <dbReference type="Proteomes" id="UP001596415"/>
    </source>
</evidence>
<dbReference type="InterPro" id="IPR000551">
    <property type="entry name" value="MerR-type_HTH_dom"/>
</dbReference>
<evidence type="ECO:0000256" key="4">
    <source>
        <dbReference type="ARBA" id="ARBA00023163"/>
    </source>
</evidence>
<dbReference type="InterPro" id="IPR003759">
    <property type="entry name" value="Cbl-bd_cap"/>
</dbReference>
<dbReference type="Pfam" id="PF02607">
    <property type="entry name" value="B12-binding_2"/>
    <property type="match status" value="1"/>
</dbReference>
<dbReference type="RefSeq" id="WP_380218136.1">
    <property type="nucleotide sequence ID" value="NZ_JBHTBN010000005.1"/>
</dbReference>
<evidence type="ECO:0000256" key="3">
    <source>
        <dbReference type="ARBA" id="ARBA00023125"/>
    </source>
</evidence>
<dbReference type="CDD" id="cd01104">
    <property type="entry name" value="HTH_MlrA-CarA"/>
    <property type="match status" value="1"/>
</dbReference>
<dbReference type="Gene3D" id="1.10.1660.10">
    <property type="match status" value="1"/>
</dbReference>
<comment type="caution">
    <text evidence="6">The sequence shown here is derived from an EMBL/GenBank/DDBJ whole genome shotgun (WGS) entry which is preliminary data.</text>
</comment>
<keyword evidence="7" id="KW-1185">Reference proteome</keyword>
<dbReference type="Proteomes" id="UP001596415">
    <property type="component" value="Unassembled WGS sequence"/>
</dbReference>
<evidence type="ECO:0000256" key="1">
    <source>
        <dbReference type="ARBA" id="ARBA00022491"/>
    </source>
</evidence>
<dbReference type="PANTHER" id="PTHR30204:SF69">
    <property type="entry name" value="MERR-FAMILY TRANSCRIPTIONAL REGULATOR"/>
    <property type="match status" value="1"/>
</dbReference>
<name>A0ABW2MWH8_9FLAO</name>
<evidence type="ECO:0000259" key="5">
    <source>
        <dbReference type="PROSITE" id="PS50937"/>
    </source>
</evidence>
<dbReference type="PANTHER" id="PTHR30204">
    <property type="entry name" value="REDOX-CYCLING DRUG-SENSING TRANSCRIPTIONAL ACTIVATOR SOXR"/>
    <property type="match status" value="1"/>
</dbReference>
<reference evidence="7" key="1">
    <citation type="journal article" date="2019" name="Int. J. Syst. Evol. Microbiol.">
        <title>The Global Catalogue of Microorganisms (GCM) 10K type strain sequencing project: providing services to taxonomists for standard genome sequencing and annotation.</title>
        <authorList>
            <consortium name="The Broad Institute Genomics Platform"/>
            <consortium name="The Broad Institute Genome Sequencing Center for Infectious Disease"/>
            <person name="Wu L."/>
            <person name="Ma J."/>
        </authorList>
    </citation>
    <scope>NUCLEOTIDE SEQUENCE [LARGE SCALE GENOMIC DNA]</scope>
    <source>
        <strain evidence="7">CGMCC 1.16306</strain>
    </source>
</reference>
<dbReference type="InterPro" id="IPR009061">
    <property type="entry name" value="DNA-bd_dom_put_sf"/>
</dbReference>
<proteinExistence type="predicted"/>
<dbReference type="SUPFAM" id="SSF52242">
    <property type="entry name" value="Cobalamin (vitamin B12)-binding domain"/>
    <property type="match status" value="1"/>
</dbReference>
<organism evidence="6 7">
    <name type="scientific">Jejudonia soesokkakensis</name>
    <dbReference type="NCBI Taxonomy" id="1323432"/>
    <lineage>
        <taxon>Bacteria</taxon>
        <taxon>Pseudomonadati</taxon>
        <taxon>Bacteroidota</taxon>
        <taxon>Flavobacteriia</taxon>
        <taxon>Flavobacteriales</taxon>
        <taxon>Flavobacteriaceae</taxon>
        <taxon>Jejudonia</taxon>
    </lineage>
</organism>
<dbReference type="InterPro" id="IPR047057">
    <property type="entry name" value="MerR_fam"/>
</dbReference>
<accession>A0ABW2MWH8</accession>
<dbReference type="PROSITE" id="PS50937">
    <property type="entry name" value="HTH_MERR_2"/>
    <property type="match status" value="1"/>
</dbReference>
<feature type="domain" description="HTH merR-type" evidence="5">
    <location>
        <begin position="6"/>
        <end position="75"/>
    </location>
</feature>
<keyword evidence="3" id="KW-0238">DNA-binding</keyword>
<dbReference type="InterPro" id="IPR036724">
    <property type="entry name" value="Cobalamin-bd_sf"/>
</dbReference>
<dbReference type="EMBL" id="JBHTBN010000005">
    <property type="protein sequence ID" value="MFC7358238.1"/>
    <property type="molecule type" value="Genomic_DNA"/>
</dbReference>
<protein>
    <submittedName>
        <fullName evidence="6">MerR family transcriptional regulator</fullName>
    </submittedName>
</protein>
<keyword evidence="2" id="KW-0805">Transcription regulation</keyword>
<dbReference type="SMART" id="SM00422">
    <property type="entry name" value="HTH_MERR"/>
    <property type="match status" value="1"/>
</dbReference>